<dbReference type="GO" id="GO:0004479">
    <property type="term" value="F:methionyl-tRNA formyltransferase activity"/>
    <property type="evidence" value="ECO:0007669"/>
    <property type="project" value="UniProtKB-EC"/>
</dbReference>
<evidence type="ECO:0000256" key="2">
    <source>
        <dbReference type="ARBA" id="ARBA00012261"/>
    </source>
</evidence>
<dbReference type="GO" id="GO:0005829">
    <property type="term" value="C:cytosol"/>
    <property type="evidence" value="ECO:0007669"/>
    <property type="project" value="TreeGrafter"/>
</dbReference>
<keyword evidence="4" id="KW-0648">Protein biosynthesis</keyword>
<organism evidence="7 8">
    <name type="scientific">Candidatus Zambryskibacteria bacterium RIFCSPHIGHO2_02_38_10.5</name>
    <dbReference type="NCBI Taxonomy" id="1802742"/>
    <lineage>
        <taxon>Bacteria</taxon>
        <taxon>Candidatus Zambryskiibacteriota</taxon>
    </lineage>
</organism>
<dbReference type="AlphaFoldDB" id="A0A1G2T9S8"/>
<gene>
    <name evidence="7" type="ORF">A2W58_01870</name>
</gene>
<evidence type="ECO:0000313" key="8">
    <source>
        <dbReference type="Proteomes" id="UP000179264"/>
    </source>
</evidence>
<dbReference type="Pfam" id="PF00551">
    <property type="entry name" value="Formyl_trans_N"/>
    <property type="match status" value="1"/>
</dbReference>
<evidence type="ECO:0000259" key="6">
    <source>
        <dbReference type="Pfam" id="PF02911"/>
    </source>
</evidence>
<dbReference type="EMBL" id="MHVL01000004">
    <property type="protein sequence ID" value="OHA94013.1"/>
    <property type="molecule type" value="Genomic_DNA"/>
</dbReference>
<dbReference type="PANTHER" id="PTHR11138:SF5">
    <property type="entry name" value="METHIONYL-TRNA FORMYLTRANSFERASE, MITOCHONDRIAL"/>
    <property type="match status" value="1"/>
</dbReference>
<evidence type="ECO:0000313" key="7">
    <source>
        <dbReference type="EMBL" id="OHA94013.1"/>
    </source>
</evidence>
<evidence type="ECO:0000256" key="4">
    <source>
        <dbReference type="ARBA" id="ARBA00022917"/>
    </source>
</evidence>
<dbReference type="InterPro" id="IPR041711">
    <property type="entry name" value="Met-tRNA-FMT_N"/>
</dbReference>
<dbReference type="InterPro" id="IPR005793">
    <property type="entry name" value="Formyl_trans_C"/>
</dbReference>
<sequence length="286" mass="32456">MQFVFFGTSKFSTLVLDELKVAGFLPAIVVTAEDKPKGRKLLLTSPEVKIWAKENKITYLQLKTLRKPESVETIRGYGPFDLFIIASYGKILPKEILDMPQHGTLNVHPSLLPKLRGPSPIKRSILTENETGVTIIKLDEEVDHGPILAQKKVSVPEWPPYEEDLENMLGKEGGKLLAEILPDYINGKIEEKEQDHSKATFCKKIEKTDGEINLSDNAETNLRKIRAYHIWPGAYFFLDRPLGHSVSKSRIIVKRAHIENDKLILDRIVPEGRKEMSYADFLKGQK</sequence>
<comment type="similarity">
    <text evidence="1">Belongs to the Fmt family.</text>
</comment>
<feature type="domain" description="Formyl transferase C-terminal" evidence="6">
    <location>
        <begin position="204"/>
        <end position="261"/>
    </location>
</feature>
<dbReference type="InterPro" id="IPR002376">
    <property type="entry name" value="Formyl_transf_N"/>
</dbReference>
<reference evidence="7 8" key="1">
    <citation type="journal article" date="2016" name="Nat. Commun.">
        <title>Thousands of microbial genomes shed light on interconnected biogeochemical processes in an aquifer system.</title>
        <authorList>
            <person name="Anantharaman K."/>
            <person name="Brown C.T."/>
            <person name="Hug L.A."/>
            <person name="Sharon I."/>
            <person name="Castelle C.J."/>
            <person name="Probst A.J."/>
            <person name="Thomas B.C."/>
            <person name="Singh A."/>
            <person name="Wilkins M.J."/>
            <person name="Karaoz U."/>
            <person name="Brodie E.L."/>
            <person name="Williams K.H."/>
            <person name="Hubbard S.S."/>
            <person name="Banfield J.F."/>
        </authorList>
    </citation>
    <scope>NUCLEOTIDE SEQUENCE [LARGE SCALE GENOMIC DNA]</scope>
</reference>
<accession>A0A1G2T9S8</accession>
<evidence type="ECO:0000256" key="1">
    <source>
        <dbReference type="ARBA" id="ARBA00010699"/>
    </source>
</evidence>
<protein>
    <recommendedName>
        <fullName evidence="2">methionyl-tRNA formyltransferase</fullName>
        <ecNumber evidence="2">2.1.2.9</ecNumber>
    </recommendedName>
</protein>
<evidence type="ECO:0000259" key="5">
    <source>
        <dbReference type="Pfam" id="PF00551"/>
    </source>
</evidence>
<comment type="caution">
    <text evidence="7">The sequence shown here is derived from an EMBL/GenBank/DDBJ whole genome shotgun (WGS) entry which is preliminary data.</text>
</comment>
<dbReference type="InterPro" id="IPR011034">
    <property type="entry name" value="Formyl_transferase-like_C_sf"/>
</dbReference>
<dbReference type="PANTHER" id="PTHR11138">
    <property type="entry name" value="METHIONYL-TRNA FORMYLTRANSFERASE"/>
    <property type="match status" value="1"/>
</dbReference>
<dbReference type="CDD" id="cd08646">
    <property type="entry name" value="FMT_core_Met-tRNA-FMT_N"/>
    <property type="match status" value="1"/>
</dbReference>
<dbReference type="SUPFAM" id="SSF50486">
    <property type="entry name" value="FMT C-terminal domain-like"/>
    <property type="match status" value="1"/>
</dbReference>
<evidence type="ECO:0000256" key="3">
    <source>
        <dbReference type="ARBA" id="ARBA00022679"/>
    </source>
</evidence>
<dbReference type="EC" id="2.1.2.9" evidence="2"/>
<name>A0A1G2T9S8_9BACT</name>
<dbReference type="Proteomes" id="UP000179264">
    <property type="component" value="Unassembled WGS sequence"/>
</dbReference>
<dbReference type="InterPro" id="IPR036477">
    <property type="entry name" value="Formyl_transf_N_sf"/>
</dbReference>
<dbReference type="Pfam" id="PF02911">
    <property type="entry name" value="Formyl_trans_C"/>
    <property type="match status" value="1"/>
</dbReference>
<dbReference type="SUPFAM" id="SSF53328">
    <property type="entry name" value="Formyltransferase"/>
    <property type="match status" value="1"/>
</dbReference>
<dbReference type="Gene3D" id="3.40.50.12230">
    <property type="match status" value="1"/>
</dbReference>
<keyword evidence="3" id="KW-0808">Transferase</keyword>
<proteinExistence type="inferred from homology"/>
<feature type="domain" description="Formyl transferase N-terminal" evidence="5">
    <location>
        <begin position="2"/>
        <end position="179"/>
    </location>
</feature>